<feature type="transmembrane region" description="Helical" evidence="7">
    <location>
        <begin position="152"/>
        <end position="175"/>
    </location>
</feature>
<keyword evidence="2 7" id="KW-0813">Transport</keyword>
<dbReference type="SUPFAM" id="SSF161098">
    <property type="entry name" value="MetI-like"/>
    <property type="match status" value="1"/>
</dbReference>
<comment type="subcellular location">
    <subcellularLocation>
        <location evidence="1 7">Cell membrane</location>
        <topology evidence="1 7">Multi-pass membrane protein</topology>
    </subcellularLocation>
</comment>
<dbReference type="PANTHER" id="PTHR43744:SF12">
    <property type="entry name" value="ABC TRANSPORTER PERMEASE PROTEIN MG189-RELATED"/>
    <property type="match status" value="1"/>
</dbReference>
<evidence type="ECO:0000256" key="2">
    <source>
        <dbReference type="ARBA" id="ARBA00022448"/>
    </source>
</evidence>
<dbReference type="EMBL" id="FNHU01000010">
    <property type="protein sequence ID" value="SDM99627.1"/>
    <property type="molecule type" value="Genomic_DNA"/>
</dbReference>
<feature type="transmembrane region" description="Helical" evidence="7">
    <location>
        <begin position="119"/>
        <end position="140"/>
    </location>
</feature>
<dbReference type="PANTHER" id="PTHR43744">
    <property type="entry name" value="ABC TRANSPORTER PERMEASE PROTEIN MG189-RELATED-RELATED"/>
    <property type="match status" value="1"/>
</dbReference>
<dbReference type="AlphaFoldDB" id="A0A1G9XS45"/>
<proteinExistence type="inferred from homology"/>
<dbReference type="InterPro" id="IPR035906">
    <property type="entry name" value="MetI-like_sf"/>
</dbReference>
<dbReference type="OrthoDB" id="9794684at2"/>
<name>A0A1G9XS45_9ACTO</name>
<keyword evidence="6 7" id="KW-0472">Membrane</keyword>
<feature type="transmembrane region" description="Helical" evidence="7">
    <location>
        <begin position="196"/>
        <end position="221"/>
    </location>
</feature>
<keyword evidence="4 7" id="KW-0812">Transmembrane</keyword>
<reference evidence="9 10" key="1">
    <citation type="submission" date="2016-10" db="EMBL/GenBank/DDBJ databases">
        <authorList>
            <person name="de Groot N.N."/>
        </authorList>
    </citation>
    <scope>NUCLEOTIDE SEQUENCE [LARGE SCALE GENOMIC DNA]</scope>
    <source>
        <strain evidence="9 10">KPR-7B</strain>
    </source>
</reference>
<evidence type="ECO:0000259" key="8">
    <source>
        <dbReference type="PROSITE" id="PS50928"/>
    </source>
</evidence>
<evidence type="ECO:0000256" key="5">
    <source>
        <dbReference type="ARBA" id="ARBA00022989"/>
    </source>
</evidence>
<dbReference type="GO" id="GO:0005886">
    <property type="term" value="C:plasma membrane"/>
    <property type="evidence" value="ECO:0007669"/>
    <property type="project" value="UniProtKB-SubCell"/>
</dbReference>
<feature type="domain" description="ABC transmembrane type-1" evidence="8">
    <location>
        <begin position="84"/>
        <end position="275"/>
    </location>
</feature>
<feature type="transmembrane region" description="Helical" evidence="7">
    <location>
        <begin position="83"/>
        <end position="107"/>
    </location>
</feature>
<dbReference type="InterPro" id="IPR000515">
    <property type="entry name" value="MetI-like"/>
</dbReference>
<accession>A0A1G9XS45</accession>
<comment type="similarity">
    <text evidence="7">Belongs to the binding-protein-dependent transport system permease family.</text>
</comment>
<dbReference type="GO" id="GO:0055085">
    <property type="term" value="P:transmembrane transport"/>
    <property type="evidence" value="ECO:0007669"/>
    <property type="project" value="InterPro"/>
</dbReference>
<dbReference type="Proteomes" id="UP000199671">
    <property type="component" value="Unassembled WGS sequence"/>
</dbReference>
<dbReference type="Pfam" id="PF00528">
    <property type="entry name" value="BPD_transp_1"/>
    <property type="match status" value="1"/>
</dbReference>
<evidence type="ECO:0000256" key="4">
    <source>
        <dbReference type="ARBA" id="ARBA00022692"/>
    </source>
</evidence>
<keyword evidence="3" id="KW-1003">Cell membrane</keyword>
<organism evidence="9 10">
    <name type="scientific">Actinomyces ruminicola</name>
    <dbReference type="NCBI Taxonomy" id="332524"/>
    <lineage>
        <taxon>Bacteria</taxon>
        <taxon>Bacillati</taxon>
        <taxon>Actinomycetota</taxon>
        <taxon>Actinomycetes</taxon>
        <taxon>Actinomycetales</taxon>
        <taxon>Actinomycetaceae</taxon>
        <taxon>Actinomyces</taxon>
    </lineage>
</organism>
<evidence type="ECO:0000256" key="6">
    <source>
        <dbReference type="ARBA" id="ARBA00023136"/>
    </source>
</evidence>
<protein>
    <submittedName>
        <fullName evidence="9">Raffinose/stachyose/melibiose transport system permease protein</fullName>
    </submittedName>
</protein>
<feature type="transmembrane region" description="Helical" evidence="7">
    <location>
        <begin position="254"/>
        <end position="275"/>
    </location>
</feature>
<evidence type="ECO:0000313" key="9">
    <source>
        <dbReference type="EMBL" id="SDM99627.1"/>
    </source>
</evidence>
<keyword evidence="5 7" id="KW-1133">Transmembrane helix</keyword>
<dbReference type="RefSeq" id="WP_092611294.1">
    <property type="nucleotide sequence ID" value="NZ_FNHU01000010.1"/>
</dbReference>
<evidence type="ECO:0000256" key="3">
    <source>
        <dbReference type="ARBA" id="ARBA00022475"/>
    </source>
</evidence>
<dbReference type="PROSITE" id="PS50928">
    <property type="entry name" value="ABC_TM1"/>
    <property type="match status" value="1"/>
</dbReference>
<dbReference type="CDD" id="cd06261">
    <property type="entry name" value="TM_PBP2"/>
    <property type="match status" value="1"/>
</dbReference>
<sequence>MNTATTSTTTNGTKSPHGHRGGRIIGLGLLVILLLLQLLPFYVTLTSSLKERTDLSSQWAFPFAAATIENFRTAIEDGNILRAVINTVVVTLCATVLICGLGALAAYPLARRRTPINGIVKAAIVALMMIPPLAILVPLYTFLNQIGGVNSYWATILVLTAGQLPLSIFLYSSFIQALPISIEEAAAIDGAGPVGILFRVVFPMLKPVTATVVIMTSVNVWNEYALSNYLMTKPNTQMIAPAIASFFAAQSSNLGAAAASALIAAVPILVAYLFLQRYFIEGMVAGSGK</sequence>
<evidence type="ECO:0000256" key="7">
    <source>
        <dbReference type="RuleBase" id="RU363032"/>
    </source>
</evidence>
<evidence type="ECO:0000256" key="1">
    <source>
        <dbReference type="ARBA" id="ARBA00004651"/>
    </source>
</evidence>
<feature type="transmembrane region" description="Helical" evidence="7">
    <location>
        <begin position="24"/>
        <end position="43"/>
    </location>
</feature>
<gene>
    <name evidence="9" type="ORF">SAMN04487766_11064</name>
</gene>
<dbReference type="Gene3D" id="1.10.3720.10">
    <property type="entry name" value="MetI-like"/>
    <property type="match status" value="1"/>
</dbReference>
<evidence type="ECO:0000313" key="10">
    <source>
        <dbReference type="Proteomes" id="UP000199671"/>
    </source>
</evidence>